<protein>
    <recommendedName>
        <fullName evidence="2">Aminoglycoside phosphotransferase domain-containing protein</fullName>
    </recommendedName>
</protein>
<evidence type="ECO:0000313" key="3">
    <source>
        <dbReference type="EMBL" id="RAV21473.1"/>
    </source>
</evidence>
<evidence type="ECO:0000256" key="1">
    <source>
        <dbReference type="ARBA" id="ARBA00038240"/>
    </source>
</evidence>
<comment type="caution">
    <text evidence="3">The sequence shown here is derived from an EMBL/GenBank/DDBJ whole genome shotgun (WGS) entry which is preliminary data.</text>
</comment>
<organism evidence="3 4">
    <name type="scientific">Paenibacillus contaminans</name>
    <dbReference type="NCBI Taxonomy" id="450362"/>
    <lineage>
        <taxon>Bacteria</taxon>
        <taxon>Bacillati</taxon>
        <taxon>Bacillota</taxon>
        <taxon>Bacilli</taxon>
        <taxon>Bacillales</taxon>
        <taxon>Paenibacillaceae</taxon>
        <taxon>Paenibacillus</taxon>
    </lineage>
</organism>
<dbReference type="PANTHER" id="PTHR21064">
    <property type="entry name" value="AMINOGLYCOSIDE PHOSPHOTRANSFERASE DOMAIN-CONTAINING PROTEIN-RELATED"/>
    <property type="match status" value="1"/>
</dbReference>
<dbReference type="RefSeq" id="WP_113030564.1">
    <property type="nucleotide sequence ID" value="NZ_QMFB01000004.1"/>
</dbReference>
<dbReference type="PANTHER" id="PTHR21064:SF6">
    <property type="entry name" value="AMINOGLYCOSIDE PHOSPHOTRANSFERASE DOMAIN-CONTAINING PROTEIN"/>
    <property type="match status" value="1"/>
</dbReference>
<evidence type="ECO:0000313" key="4">
    <source>
        <dbReference type="Proteomes" id="UP000250369"/>
    </source>
</evidence>
<keyword evidence="4" id="KW-1185">Reference proteome</keyword>
<gene>
    <name evidence="3" type="ORF">DQG23_09355</name>
</gene>
<comment type="similarity">
    <text evidence="1">Belongs to the pseudomonas-type ThrB family.</text>
</comment>
<dbReference type="InterPro" id="IPR050249">
    <property type="entry name" value="Pseudomonas-type_ThrB"/>
</dbReference>
<dbReference type="InterPro" id="IPR002575">
    <property type="entry name" value="Aminoglycoside_PTrfase"/>
</dbReference>
<dbReference type="EMBL" id="QMFB01000004">
    <property type="protein sequence ID" value="RAV21473.1"/>
    <property type="molecule type" value="Genomic_DNA"/>
</dbReference>
<accession>A0A329MRZ1</accession>
<dbReference type="Pfam" id="PF01636">
    <property type="entry name" value="APH"/>
    <property type="match status" value="1"/>
</dbReference>
<proteinExistence type="inferred from homology"/>
<feature type="domain" description="Aminoglycoside phosphotransferase" evidence="2">
    <location>
        <begin position="43"/>
        <end position="265"/>
    </location>
</feature>
<sequence>MENEVIRELLMDDIIADMKVKFGISVDSAVPVGWNHGNVCWLMMSDQGELFVKMHDKIRNKRTIEGTRQALKCQNQMYIAGIPCQPVMSYKGECTYSTARDVEYTITGASQGKHIQAGQANSSQMFTLGKATGHMHKWMNINLSQLDSLHWELPSKESMYKRLQTNLMETSSAEHKRYAEAIECQMNILNRIDLNDLLACAHGWAHWDMHIDNLMFEDDRIVDIIDFDRVSYVYTDFDLSRALLSCTLTSNGFPSENVKAYVEGYSEHEMITAKRLVRSLKLTWYKECKWIHAKYKSNRPMSRFIEELIWIGDNWVIFDEYVEDILLS</sequence>
<dbReference type="GO" id="GO:0019202">
    <property type="term" value="F:amino acid kinase activity"/>
    <property type="evidence" value="ECO:0007669"/>
    <property type="project" value="TreeGrafter"/>
</dbReference>
<dbReference type="AlphaFoldDB" id="A0A329MRZ1"/>
<dbReference type="Proteomes" id="UP000250369">
    <property type="component" value="Unassembled WGS sequence"/>
</dbReference>
<name>A0A329MRZ1_9BACL</name>
<dbReference type="SUPFAM" id="SSF56112">
    <property type="entry name" value="Protein kinase-like (PK-like)"/>
    <property type="match status" value="1"/>
</dbReference>
<evidence type="ECO:0000259" key="2">
    <source>
        <dbReference type="Pfam" id="PF01636"/>
    </source>
</evidence>
<dbReference type="Gene3D" id="3.90.1200.10">
    <property type="match status" value="1"/>
</dbReference>
<reference evidence="3 4" key="1">
    <citation type="journal article" date="2009" name="Int. J. Syst. Evol. Microbiol.">
        <title>Paenibacillus contaminans sp. nov., isolated from a contaminated laboratory plate.</title>
        <authorList>
            <person name="Chou J.H."/>
            <person name="Lee J.H."/>
            <person name="Lin M.C."/>
            <person name="Chang P.S."/>
            <person name="Arun A.B."/>
            <person name="Young C.C."/>
            <person name="Chen W.M."/>
        </authorList>
    </citation>
    <scope>NUCLEOTIDE SEQUENCE [LARGE SCALE GENOMIC DNA]</scope>
    <source>
        <strain evidence="3 4">CKOBP-6</strain>
    </source>
</reference>
<dbReference type="OrthoDB" id="9777460at2"/>
<dbReference type="InterPro" id="IPR011009">
    <property type="entry name" value="Kinase-like_dom_sf"/>
</dbReference>